<feature type="domain" description="EF-hand" evidence="2">
    <location>
        <begin position="133"/>
        <end position="160"/>
    </location>
</feature>
<evidence type="ECO:0000256" key="1">
    <source>
        <dbReference type="SAM" id="MobiDB-lite"/>
    </source>
</evidence>
<gene>
    <name evidence="3" type="ORF">Indivirus_2_102</name>
</gene>
<dbReference type="PROSITE" id="PS50222">
    <property type="entry name" value="EF_HAND_2"/>
    <property type="match status" value="1"/>
</dbReference>
<evidence type="ECO:0000259" key="2">
    <source>
        <dbReference type="PROSITE" id="PS50222"/>
    </source>
</evidence>
<protein>
    <recommendedName>
        <fullName evidence="2">EF-hand domain-containing protein</fullName>
    </recommendedName>
</protein>
<dbReference type="InterPro" id="IPR002048">
    <property type="entry name" value="EF_hand_dom"/>
</dbReference>
<organism evidence="3">
    <name type="scientific">Indivirus ILV1</name>
    <dbReference type="NCBI Taxonomy" id="1977633"/>
    <lineage>
        <taxon>Viruses</taxon>
        <taxon>Varidnaviria</taxon>
        <taxon>Bamfordvirae</taxon>
        <taxon>Nucleocytoviricota</taxon>
        <taxon>Megaviricetes</taxon>
        <taxon>Imitervirales</taxon>
        <taxon>Mimiviridae</taxon>
        <taxon>Klosneuvirinae</taxon>
        <taxon>Indivirus</taxon>
    </lineage>
</organism>
<name>A0A1V0SDC5_9VIRU</name>
<dbReference type="EMBL" id="KY684086">
    <property type="protein sequence ID" value="ARF09723.1"/>
    <property type="molecule type" value="Genomic_DNA"/>
</dbReference>
<dbReference type="GO" id="GO:0005509">
    <property type="term" value="F:calcium ion binding"/>
    <property type="evidence" value="ECO:0007669"/>
    <property type="project" value="InterPro"/>
</dbReference>
<reference evidence="3" key="1">
    <citation type="journal article" date="2017" name="Science">
        <title>Giant viruses with an expanded complement of translation system components.</title>
        <authorList>
            <person name="Schulz F."/>
            <person name="Yutin N."/>
            <person name="Ivanova N.N."/>
            <person name="Ortega D.R."/>
            <person name="Lee T.K."/>
            <person name="Vierheilig J."/>
            <person name="Daims H."/>
            <person name="Horn M."/>
            <person name="Wagner M."/>
            <person name="Jensen G.J."/>
            <person name="Kyrpides N.C."/>
            <person name="Koonin E.V."/>
            <person name="Woyke T."/>
        </authorList>
    </citation>
    <scope>NUCLEOTIDE SEQUENCE</scope>
    <source>
        <strain evidence="3">ILV1</strain>
    </source>
</reference>
<proteinExistence type="predicted"/>
<sequence length="163" mass="19061">MDKLLIDISQEDDYTKISDNEDNFDSDADNSYQSSKEEINFDDKNGFSKTIYLVHNEEIDSDDPNISEFLKFCINKGLFDNTFYDMHNAFSVVATKLPQTFEKLCSGKTDIYKKSFIKKFKSEYGYPGNISFIYDCLDTENKGFITWDEFIDFFLPFVQYVTV</sequence>
<evidence type="ECO:0000313" key="3">
    <source>
        <dbReference type="EMBL" id="ARF09723.1"/>
    </source>
</evidence>
<accession>A0A1V0SDC5</accession>
<feature type="region of interest" description="Disordered" evidence="1">
    <location>
        <begin position="16"/>
        <end position="35"/>
    </location>
</feature>